<gene>
    <name evidence="1" type="ORF">FX985_03274</name>
</gene>
<name>A0A5M9J5R6_9PSED</name>
<dbReference type="EMBL" id="VTFH01000001">
    <property type="protein sequence ID" value="KAA8563206.1"/>
    <property type="molecule type" value="Genomic_DNA"/>
</dbReference>
<evidence type="ECO:0000313" key="1">
    <source>
        <dbReference type="EMBL" id="KAA8563206.1"/>
    </source>
</evidence>
<proteinExistence type="predicted"/>
<comment type="caution">
    <text evidence="1">The sequence shown here is derived from an EMBL/GenBank/DDBJ whole genome shotgun (WGS) entry which is preliminary data.</text>
</comment>
<protein>
    <recommendedName>
        <fullName evidence="3">DUF3277 family protein</fullName>
    </recommendedName>
</protein>
<sequence>MATYSFLDVNATLVGAGAVIDLGAGSANAEEGITISRVDDKNTMTIGADGEGMHSLHAGKAGTVTLRYLQTSPKNAQLMALYDAQSLSSSLWGQNVISITNSASGDATGCRSCAFKKVPDMTYKKDGGTYEWVFDAIKIDTILGTY</sequence>
<reference evidence="1 2" key="1">
    <citation type="journal article" date="2018" name="Plant Biotechnol. Rep.">
        <title>Diversity and antifungal activity of endophytic bacteria associated with Panax ginseng seedlings.</title>
        <authorList>
            <person name="Park J.M."/>
            <person name="Hong C.E."/>
            <person name="Jo S.H."/>
        </authorList>
    </citation>
    <scope>NUCLEOTIDE SEQUENCE [LARGE SCALE GENOMIC DNA]</scope>
    <source>
        <strain evidence="1 2">PgKB38</strain>
    </source>
</reference>
<organism evidence="1 2">
    <name type="scientific">Pseudomonas extremaustralis</name>
    <dbReference type="NCBI Taxonomy" id="359110"/>
    <lineage>
        <taxon>Bacteria</taxon>
        <taxon>Pseudomonadati</taxon>
        <taxon>Pseudomonadota</taxon>
        <taxon>Gammaproteobacteria</taxon>
        <taxon>Pseudomonadales</taxon>
        <taxon>Pseudomonadaceae</taxon>
        <taxon>Pseudomonas</taxon>
    </lineage>
</organism>
<dbReference type="InterPro" id="IPR021695">
    <property type="entry name" value="Phage_KPP10_Orf10"/>
</dbReference>
<dbReference type="AlphaFoldDB" id="A0A5M9J5R6"/>
<dbReference type="NCBIfam" id="NF047581">
    <property type="entry name" value="gp105_phage_fam"/>
    <property type="match status" value="1"/>
</dbReference>
<dbReference type="Proteomes" id="UP000323425">
    <property type="component" value="Unassembled WGS sequence"/>
</dbReference>
<dbReference type="Pfam" id="PF11681">
    <property type="entry name" value="Phage_Tube_PhiTE"/>
    <property type="match status" value="1"/>
</dbReference>
<evidence type="ECO:0008006" key="3">
    <source>
        <dbReference type="Google" id="ProtNLM"/>
    </source>
</evidence>
<dbReference type="RefSeq" id="WP_150294793.1">
    <property type="nucleotide sequence ID" value="NZ_VTFH01000001.1"/>
</dbReference>
<accession>A0A5M9J5R6</accession>
<evidence type="ECO:0000313" key="2">
    <source>
        <dbReference type="Proteomes" id="UP000323425"/>
    </source>
</evidence>